<sequence length="83" mass="9171">MSDSVHGHDVMALMVAQENPLLKPEFIALMAQTFGDNARYHTCSADNLKAEELISLLIRKGKMLESVQGLTLVAGRQCNHSHH</sequence>
<name>A0A220ULN1_9GAMM</name>
<gene>
    <name evidence="1" type="ORF">CF168_07935</name>
</gene>
<dbReference type="NCBIfam" id="TIGR03853">
    <property type="entry name" value="matur_matur"/>
    <property type="match status" value="1"/>
</dbReference>
<organism evidence="1 2">
    <name type="scientific">Shewanella bicestrii</name>
    <dbReference type="NCBI Taxonomy" id="2018305"/>
    <lineage>
        <taxon>Bacteria</taxon>
        <taxon>Pseudomonadati</taxon>
        <taxon>Pseudomonadota</taxon>
        <taxon>Gammaproteobacteria</taxon>
        <taxon>Alteromonadales</taxon>
        <taxon>Shewanellaceae</taxon>
        <taxon>Shewanella</taxon>
    </lineage>
</organism>
<dbReference type="Proteomes" id="UP000198367">
    <property type="component" value="Chromosome"/>
</dbReference>
<proteinExistence type="predicted"/>
<dbReference type="EMBL" id="CP022358">
    <property type="protein sequence ID" value="ASK68816.1"/>
    <property type="molecule type" value="Genomic_DNA"/>
</dbReference>
<reference evidence="1 2" key="1">
    <citation type="submission" date="2017-07" db="EMBL/GenBank/DDBJ databases">
        <title>Phenotypical and genomic characterization of a clinical isolate of Shewanella bicestrii sp. nov. producing an extended-spectrum beta-lactamase and a new oxacillinase variant.</title>
        <authorList>
            <person name="Jousset A.B."/>
            <person name="Bonnin R.A."/>
            <person name="Girlich D."/>
            <person name="Dabos L."/>
            <person name="Potron A."/>
            <person name="Dortet L."/>
            <person name="Glaser P."/>
            <person name="Naas T."/>
        </authorList>
    </citation>
    <scope>NUCLEOTIDE SEQUENCE [LARGE SCALE GENOMIC DNA]</scope>
    <source>
        <strain evidence="1 2">JAB-1</strain>
    </source>
</reference>
<evidence type="ECO:0000313" key="1">
    <source>
        <dbReference type="EMBL" id="ASK68816.1"/>
    </source>
</evidence>
<dbReference type="KEGG" id="sbj:CF168_07935"/>
<keyword evidence="2" id="KW-1185">Reference proteome</keyword>
<protein>
    <submittedName>
        <fullName evidence="1">Metal-binding protein</fullName>
    </submittedName>
</protein>
<accession>A0A220ULN1</accession>
<dbReference type="AlphaFoldDB" id="A0A220ULN1"/>
<dbReference type="RefSeq" id="WP_089067526.1">
    <property type="nucleotide sequence ID" value="NZ_CP022358.1"/>
</dbReference>
<dbReference type="InterPro" id="IPR019620">
    <property type="entry name" value="Metal-bd_prot_put"/>
</dbReference>
<dbReference type="Pfam" id="PF10678">
    <property type="entry name" value="DUF2492"/>
    <property type="match status" value="1"/>
</dbReference>
<evidence type="ECO:0000313" key="2">
    <source>
        <dbReference type="Proteomes" id="UP000198367"/>
    </source>
</evidence>